<evidence type="ECO:0000256" key="2">
    <source>
        <dbReference type="SAM" id="Phobius"/>
    </source>
</evidence>
<dbReference type="EMBL" id="JAFKCT010000002">
    <property type="protein sequence ID" value="MBN7810455.1"/>
    <property type="molecule type" value="Genomic_DNA"/>
</dbReference>
<evidence type="ECO:0000313" key="4">
    <source>
        <dbReference type="EMBL" id="MBN7810455.1"/>
    </source>
</evidence>
<dbReference type="CDD" id="cd07302">
    <property type="entry name" value="CHD"/>
    <property type="match status" value="1"/>
</dbReference>
<comment type="caution">
    <text evidence="4">The sequence shown here is derived from an EMBL/GenBank/DDBJ whole genome shotgun (WGS) entry which is preliminary data.</text>
</comment>
<dbReference type="SUPFAM" id="SSF48452">
    <property type="entry name" value="TPR-like"/>
    <property type="match status" value="2"/>
</dbReference>
<feature type="repeat" description="TPR" evidence="1">
    <location>
        <begin position="440"/>
        <end position="473"/>
    </location>
</feature>
<dbReference type="PROSITE" id="PS50005">
    <property type="entry name" value="TPR"/>
    <property type="match status" value="4"/>
</dbReference>
<keyword evidence="2" id="KW-1133">Transmembrane helix</keyword>
<feature type="transmembrane region" description="Helical" evidence="2">
    <location>
        <begin position="191"/>
        <end position="210"/>
    </location>
</feature>
<reference evidence="4 5" key="1">
    <citation type="submission" date="2021-03" db="EMBL/GenBank/DDBJ databases">
        <title>novel species isolated from a fishpond in China.</title>
        <authorList>
            <person name="Lu H."/>
            <person name="Cai Z."/>
        </authorList>
    </citation>
    <scope>NUCLEOTIDE SEQUENCE [LARGE SCALE GENOMIC DNA]</scope>
    <source>
        <strain evidence="4 5">H41</strain>
    </source>
</reference>
<dbReference type="InterPro" id="IPR029787">
    <property type="entry name" value="Nucleotide_cyclase"/>
</dbReference>
<dbReference type="PANTHER" id="PTHR43081:SF19">
    <property type="entry name" value="PH-SENSITIVE ADENYLATE CYCLASE RV1264"/>
    <property type="match status" value="1"/>
</dbReference>
<feature type="repeat" description="TPR" evidence="1">
    <location>
        <begin position="508"/>
        <end position="541"/>
    </location>
</feature>
<keyword evidence="2" id="KW-0812">Transmembrane</keyword>
<dbReference type="Gene3D" id="1.25.40.10">
    <property type="entry name" value="Tetratricopeptide repeat domain"/>
    <property type="match status" value="2"/>
</dbReference>
<dbReference type="SUPFAM" id="SSF55073">
    <property type="entry name" value="Nucleotide cyclase"/>
    <property type="match status" value="1"/>
</dbReference>
<keyword evidence="2" id="KW-0472">Membrane</keyword>
<dbReference type="PROSITE" id="PS50125">
    <property type="entry name" value="GUANYLATE_CYCLASE_2"/>
    <property type="match status" value="1"/>
</dbReference>
<evidence type="ECO:0000256" key="1">
    <source>
        <dbReference type="PROSITE-ProRule" id="PRU00339"/>
    </source>
</evidence>
<proteinExistence type="predicted"/>
<keyword evidence="1" id="KW-0802">TPR repeat</keyword>
<gene>
    <name evidence="4" type="ORF">J0A68_05780</name>
</gene>
<dbReference type="Gene3D" id="3.30.70.1230">
    <property type="entry name" value="Nucleotide cyclase"/>
    <property type="match status" value="1"/>
</dbReference>
<dbReference type="InterPro" id="IPR011990">
    <property type="entry name" value="TPR-like_helical_dom_sf"/>
</dbReference>
<sequence>MQAELNRRPSTVYFSDIVGYTRLMGKDENAAFALMKENLRLHQEILALYKGKLIKELGDGILAVFQSSIDAVNASLEIQKRCKEAAHYQLRIGLQSGEVIFDHGDVFGDAVNVASRIQSVCIPGSVVFSERVCGEISKERGFQTVKLGGFDLKNVDHSLELYALANAPLEIPKRSDILGNIRYQKRNPWKYRIGIAAIVLLFGALMFSVFSGEGTWEKDKSVAVLPFRNLGGEDFGYFPNALTENLIDQIAKVSSIKTISYATMKSFSDPDIPLDSVAGVTKVSTILRGSVEKLATGVRINLQLVDVENNKNIWTETYIREGEGIPQFQNDIAREIARVLDARLTAEEATQIGKGETANPEAYDLLLKAKELYRHYDDSSLLATEALLKEAIRLDQNYALAYTWLAKTYYQMGFNHPDSSWYDRSLAMSEKALQLEPKLAEGFSARGAAYYDLGEISRAANAFDIATSYNPNFSEAIGNLASIHFAQGRLLDAIELQKKSIQLGPKSYLPYQNLGWIYKILGDFEQAHFWFEKSLEQNRNPTTYELSAIAYLEEGNREKALQRAKKISGLDYGDKELGYIYFYLDQKDSALHYFRRVLAEYDGHHYPKYTSVPIAYSYLLEQAGNHKLADSILNEITQVKTEAISLGYEDYYLALDLATIYAVRARPSESMKYLEIAFERGWRDHFFTEHNPIFQELRDDERYKKILGKIRAELDETRSALQPSSLEREK</sequence>
<evidence type="ECO:0000313" key="5">
    <source>
        <dbReference type="Proteomes" id="UP000664317"/>
    </source>
</evidence>
<dbReference type="Pfam" id="PF13424">
    <property type="entry name" value="TPR_12"/>
    <property type="match status" value="1"/>
</dbReference>
<name>A0ABS3C021_9BACT</name>
<dbReference type="RefSeq" id="WP_206577248.1">
    <property type="nucleotide sequence ID" value="NZ_JAFKCT010000002.1"/>
</dbReference>
<dbReference type="InterPro" id="IPR019734">
    <property type="entry name" value="TPR_rpt"/>
</dbReference>
<dbReference type="PANTHER" id="PTHR43081">
    <property type="entry name" value="ADENYLATE CYCLASE, TERMINAL-DIFFERENTIATION SPECIFIC-RELATED"/>
    <property type="match status" value="1"/>
</dbReference>
<dbReference type="InterPro" id="IPR001054">
    <property type="entry name" value="A/G_cyclase"/>
</dbReference>
<dbReference type="SMART" id="SM00044">
    <property type="entry name" value="CYCc"/>
    <property type="match status" value="1"/>
</dbReference>
<feature type="domain" description="Guanylate cyclase" evidence="3">
    <location>
        <begin position="11"/>
        <end position="118"/>
    </location>
</feature>
<accession>A0ABS3C021</accession>
<protein>
    <submittedName>
        <fullName evidence="4">Tetratricopeptide repeat protein</fullName>
    </submittedName>
</protein>
<dbReference type="InterPro" id="IPR050697">
    <property type="entry name" value="Adenylyl/Guanylyl_Cyclase_3/4"/>
</dbReference>
<feature type="repeat" description="TPR" evidence="1">
    <location>
        <begin position="474"/>
        <end position="507"/>
    </location>
</feature>
<organism evidence="4 5">
    <name type="scientific">Algoriphagus oliviformis</name>
    <dbReference type="NCBI Taxonomy" id="2811231"/>
    <lineage>
        <taxon>Bacteria</taxon>
        <taxon>Pseudomonadati</taxon>
        <taxon>Bacteroidota</taxon>
        <taxon>Cytophagia</taxon>
        <taxon>Cytophagales</taxon>
        <taxon>Cyclobacteriaceae</taxon>
        <taxon>Algoriphagus</taxon>
    </lineage>
</organism>
<dbReference type="SMART" id="SM00028">
    <property type="entry name" value="TPR"/>
    <property type="match status" value="5"/>
</dbReference>
<feature type="repeat" description="TPR" evidence="1">
    <location>
        <begin position="406"/>
        <end position="439"/>
    </location>
</feature>
<evidence type="ECO:0000259" key="3">
    <source>
        <dbReference type="PROSITE" id="PS50125"/>
    </source>
</evidence>
<dbReference type="Pfam" id="PF00211">
    <property type="entry name" value="Guanylate_cyc"/>
    <property type="match status" value="1"/>
</dbReference>
<dbReference type="Proteomes" id="UP000664317">
    <property type="component" value="Unassembled WGS sequence"/>
</dbReference>
<keyword evidence="5" id="KW-1185">Reference proteome</keyword>